<organism evidence="10 11">
    <name type="scientific">Streptomyces umbrinus</name>
    <dbReference type="NCBI Taxonomy" id="67370"/>
    <lineage>
        <taxon>Bacteria</taxon>
        <taxon>Bacillati</taxon>
        <taxon>Actinomycetota</taxon>
        <taxon>Actinomycetes</taxon>
        <taxon>Kitasatosporales</taxon>
        <taxon>Streptomycetaceae</taxon>
        <taxon>Streptomyces</taxon>
        <taxon>Streptomyces phaeochromogenes group</taxon>
    </lineage>
</organism>
<evidence type="ECO:0000256" key="8">
    <source>
        <dbReference type="SAM" id="Phobius"/>
    </source>
</evidence>
<feature type="region of interest" description="Disordered" evidence="7">
    <location>
        <begin position="463"/>
        <end position="496"/>
    </location>
</feature>
<dbReference type="InterPro" id="IPR050250">
    <property type="entry name" value="Macrolide_Exporter_MacB"/>
</dbReference>
<feature type="transmembrane region" description="Helical" evidence="8">
    <location>
        <begin position="657"/>
        <end position="681"/>
    </location>
</feature>
<dbReference type="EMBL" id="JAUSZI010000002">
    <property type="protein sequence ID" value="MDQ1032466.1"/>
    <property type="molecule type" value="Genomic_DNA"/>
</dbReference>
<dbReference type="Pfam" id="PF02687">
    <property type="entry name" value="FtsX"/>
    <property type="match status" value="2"/>
</dbReference>
<keyword evidence="5 8" id="KW-0472">Membrane</keyword>
<feature type="transmembrane region" description="Helical" evidence="8">
    <location>
        <begin position="709"/>
        <end position="738"/>
    </location>
</feature>
<dbReference type="RefSeq" id="WP_307529259.1">
    <property type="nucleotide sequence ID" value="NZ_JAUSZI010000002.1"/>
</dbReference>
<name>A0ABU0T9H7_9ACTN</name>
<feature type="transmembrane region" description="Helical" evidence="8">
    <location>
        <begin position="346"/>
        <end position="368"/>
    </location>
</feature>
<feature type="domain" description="ABC3 transporter permease C-terminal" evidence="9">
    <location>
        <begin position="668"/>
        <end position="782"/>
    </location>
</feature>
<dbReference type="PANTHER" id="PTHR30572:SF4">
    <property type="entry name" value="ABC TRANSPORTER PERMEASE YTRF"/>
    <property type="match status" value="1"/>
</dbReference>
<feature type="transmembrane region" description="Helical" evidence="8">
    <location>
        <begin position="424"/>
        <end position="447"/>
    </location>
</feature>
<evidence type="ECO:0000259" key="9">
    <source>
        <dbReference type="Pfam" id="PF02687"/>
    </source>
</evidence>
<evidence type="ECO:0000256" key="4">
    <source>
        <dbReference type="ARBA" id="ARBA00022989"/>
    </source>
</evidence>
<feature type="domain" description="ABC3 transporter permease C-terminal" evidence="9">
    <location>
        <begin position="260"/>
        <end position="375"/>
    </location>
</feature>
<sequence>MTRFGGGALGRVIRSGVGRRRVQTVVIAVATMMAVASAVVAGSLIVAANAPFDHAFAKQQGAHLTAQFDPTKVTATQLKATREQTGVSASAGPYPSTTIQPEDSAGRRMPTLTLVGRSAPQADVDDLDLKSGRWPTKTGEIVLSASFAGPAFKLGSTLKTSDKEGSSTLAVVGLALSVSKTADAWATPAQTRALASADNPLTSQMLYRLDSAGTDKQITDGRKKLAAAVPSGALLGSQSYLDTKRAADQGAAPTIPFLIAFGVLGIVMSVIIVGSVTSGAVGSSLRRIGILKAIGFTPREVVRAYVAQALIPAAVGIALGVVLGNLLAVPLLDDTEQAYGTASLTVAWWVDVVVPVAALVVVGVAALVPALRAGRLRTVEAIAVGRAPRTGRGQWAHRVAGRLPLPRAVTYGLASPFAHPVRTVAMLLAVAFGTVAATFAVGLTASLTAVGEAQDPEDRAAVTVFAGGPSSGPVPPSAEGKPGTPAEGNSEAPPADPARIRAAVEAQEGTASYYATAQEDVTVAGVTGSVTISLYEGDSRPGSYEMITGHWVDGAGQVVVATGFLERTGTKVGDTVRVTHQGDTRTLRIVGEAFDTEDDGMRLHAGMADFPKAEPRTFLVEVKSGVSPADYAEKLAAVVRPLGGDAMANSPSEQDNFVLILQSMAALLTLMLVSVAGLGVLNSVVIDTRERVHDLGVCKALGMSPRQTVGLVLASVAGIGVLGGLIGVPAGFALHGIVLPVMGHAAGTDLPPSVLDVYVPWQLVLLGLAGIAIAMLGALLPAGWAAKARTAVALRTE</sequence>
<reference evidence="10 11" key="1">
    <citation type="submission" date="2023-07" db="EMBL/GenBank/DDBJ databases">
        <title>Comparative genomics of wheat-associated soil bacteria to identify genetic determinants of phenazine resistance.</title>
        <authorList>
            <person name="Mouncey N."/>
        </authorList>
    </citation>
    <scope>NUCLEOTIDE SEQUENCE [LARGE SCALE GENOMIC DNA]</scope>
    <source>
        <strain evidence="10 11">V2I4</strain>
    </source>
</reference>
<accession>A0ABU0T9H7</accession>
<evidence type="ECO:0000256" key="6">
    <source>
        <dbReference type="ARBA" id="ARBA00038076"/>
    </source>
</evidence>
<feature type="transmembrane region" description="Helical" evidence="8">
    <location>
        <begin position="302"/>
        <end position="326"/>
    </location>
</feature>
<gene>
    <name evidence="10" type="ORF">QF035_010048</name>
</gene>
<evidence type="ECO:0000256" key="1">
    <source>
        <dbReference type="ARBA" id="ARBA00004651"/>
    </source>
</evidence>
<dbReference type="Proteomes" id="UP001230328">
    <property type="component" value="Unassembled WGS sequence"/>
</dbReference>
<evidence type="ECO:0000256" key="7">
    <source>
        <dbReference type="SAM" id="MobiDB-lite"/>
    </source>
</evidence>
<keyword evidence="4 8" id="KW-1133">Transmembrane helix</keyword>
<feature type="transmembrane region" description="Helical" evidence="8">
    <location>
        <begin position="24"/>
        <end position="48"/>
    </location>
</feature>
<comment type="subcellular location">
    <subcellularLocation>
        <location evidence="1">Cell membrane</location>
        <topology evidence="1">Multi-pass membrane protein</topology>
    </subcellularLocation>
</comment>
<feature type="transmembrane region" description="Helical" evidence="8">
    <location>
        <begin position="257"/>
        <end position="281"/>
    </location>
</feature>
<evidence type="ECO:0000256" key="5">
    <source>
        <dbReference type="ARBA" id="ARBA00023136"/>
    </source>
</evidence>
<dbReference type="PANTHER" id="PTHR30572">
    <property type="entry name" value="MEMBRANE COMPONENT OF TRANSPORTER-RELATED"/>
    <property type="match status" value="1"/>
</dbReference>
<comment type="caution">
    <text evidence="10">The sequence shown here is derived from an EMBL/GenBank/DDBJ whole genome shotgun (WGS) entry which is preliminary data.</text>
</comment>
<dbReference type="InterPro" id="IPR003838">
    <property type="entry name" value="ABC3_permease_C"/>
</dbReference>
<comment type="similarity">
    <text evidence="6">Belongs to the ABC-4 integral membrane protein family.</text>
</comment>
<evidence type="ECO:0000256" key="2">
    <source>
        <dbReference type="ARBA" id="ARBA00022475"/>
    </source>
</evidence>
<keyword evidence="3 8" id="KW-0812">Transmembrane</keyword>
<evidence type="ECO:0000313" key="11">
    <source>
        <dbReference type="Proteomes" id="UP001230328"/>
    </source>
</evidence>
<proteinExistence type="inferred from homology"/>
<keyword evidence="2" id="KW-1003">Cell membrane</keyword>
<keyword evidence="11" id="KW-1185">Reference proteome</keyword>
<evidence type="ECO:0000256" key="3">
    <source>
        <dbReference type="ARBA" id="ARBA00022692"/>
    </source>
</evidence>
<feature type="region of interest" description="Disordered" evidence="7">
    <location>
        <begin position="84"/>
        <end position="106"/>
    </location>
</feature>
<feature type="transmembrane region" description="Helical" evidence="8">
    <location>
        <begin position="758"/>
        <end position="780"/>
    </location>
</feature>
<evidence type="ECO:0000313" key="10">
    <source>
        <dbReference type="EMBL" id="MDQ1032466.1"/>
    </source>
</evidence>
<protein>
    <submittedName>
        <fullName evidence="10">ABC transport system permease protein</fullName>
    </submittedName>
</protein>